<feature type="transmembrane region" description="Helical" evidence="6">
    <location>
        <begin position="271"/>
        <end position="289"/>
    </location>
</feature>
<evidence type="ECO:0000256" key="4">
    <source>
        <dbReference type="ARBA" id="ARBA00023136"/>
    </source>
</evidence>
<dbReference type="PROSITE" id="PS50850">
    <property type="entry name" value="MFS"/>
    <property type="match status" value="1"/>
</dbReference>
<feature type="compositionally biased region" description="Polar residues" evidence="5">
    <location>
        <begin position="28"/>
        <end position="45"/>
    </location>
</feature>
<evidence type="ECO:0000256" key="3">
    <source>
        <dbReference type="ARBA" id="ARBA00022989"/>
    </source>
</evidence>
<proteinExistence type="predicted"/>
<keyword evidence="8" id="KW-1185">Reference proteome</keyword>
<name>A0A914HXE4_GLORO</name>
<evidence type="ECO:0000256" key="6">
    <source>
        <dbReference type="SAM" id="Phobius"/>
    </source>
</evidence>
<feature type="domain" description="Major facilitator superfamily (MFS) profile" evidence="7">
    <location>
        <begin position="75"/>
        <end position="529"/>
    </location>
</feature>
<feature type="compositionally biased region" description="Basic and acidic residues" evidence="5">
    <location>
        <begin position="560"/>
        <end position="614"/>
    </location>
</feature>
<feature type="transmembrane region" description="Helical" evidence="6">
    <location>
        <begin position="73"/>
        <end position="92"/>
    </location>
</feature>
<dbReference type="Proteomes" id="UP000887572">
    <property type="component" value="Unplaced"/>
</dbReference>
<dbReference type="InterPro" id="IPR036259">
    <property type="entry name" value="MFS_trans_sf"/>
</dbReference>
<feature type="compositionally biased region" description="Low complexity" evidence="5">
    <location>
        <begin position="46"/>
        <end position="60"/>
    </location>
</feature>
<evidence type="ECO:0000259" key="7">
    <source>
        <dbReference type="PROSITE" id="PS50850"/>
    </source>
</evidence>
<dbReference type="SUPFAM" id="SSF103473">
    <property type="entry name" value="MFS general substrate transporter"/>
    <property type="match status" value="1"/>
</dbReference>
<dbReference type="GO" id="GO:0006820">
    <property type="term" value="P:monoatomic anion transport"/>
    <property type="evidence" value="ECO:0007669"/>
    <property type="project" value="TreeGrafter"/>
</dbReference>
<dbReference type="PANTHER" id="PTHR11662">
    <property type="entry name" value="SOLUTE CARRIER FAMILY 17"/>
    <property type="match status" value="1"/>
</dbReference>
<reference evidence="9" key="1">
    <citation type="submission" date="2022-11" db="UniProtKB">
        <authorList>
            <consortium name="WormBaseParasite"/>
        </authorList>
    </citation>
    <scope>IDENTIFICATION</scope>
</reference>
<feature type="transmembrane region" description="Helical" evidence="6">
    <location>
        <begin position="436"/>
        <end position="452"/>
    </location>
</feature>
<feature type="transmembrane region" description="Helical" evidence="6">
    <location>
        <begin position="412"/>
        <end position="430"/>
    </location>
</feature>
<dbReference type="Pfam" id="PF07690">
    <property type="entry name" value="MFS_1"/>
    <property type="match status" value="1"/>
</dbReference>
<feature type="transmembrane region" description="Helical" evidence="6">
    <location>
        <begin position="138"/>
        <end position="158"/>
    </location>
</feature>
<feature type="transmembrane region" description="Helical" evidence="6">
    <location>
        <begin position="165"/>
        <end position="185"/>
    </location>
</feature>
<accession>A0A914HXE4</accession>
<dbReference type="InterPro" id="IPR050382">
    <property type="entry name" value="MFS_Na/Anion_cotransporter"/>
</dbReference>
<dbReference type="AlphaFoldDB" id="A0A914HXE4"/>
<comment type="subcellular location">
    <subcellularLocation>
        <location evidence="1">Membrane</location>
        <topology evidence="1">Multi-pass membrane protein</topology>
    </subcellularLocation>
</comment>
<dbReference type="WBParaSite" id="Gr19_v10_g467.t1">
    <property type="protein sequence ID" value="Gr19_v10_g467.t1"/>
    <property type="gene ID" value="Gr19_v10_g467"/>
</dbReference>
<organism evidence="8 9">
    <name type="scientific">Globodera rostochiensis</name>
    <name type="common">Golden nematode worm</name>
    <name type="synonym">Heterodera rostochiensis</name>
    <dbReference type="NCBI Taxonomy" id="31243"/>
    <lineage>
        <taxon>Eukaryota</taxon>
        <taxon>Metazoa</taxon>
        <taxon>Ecdysozoa</taxon>
        <taxon>Nematoda</taxon>
        <taxon>Chromadorea</taxon>
        <taxon>Rhabditida</taxon>
        <taxon>Tylenchina</taxon>
        <taxon>Tylenchomorpha</taxon>
        <taxon>Tylenchoidea</taxon>
        <taxon>Heteroderidae</taxon>
        <taxon>Heteroderinae</taxon>
        <taxon>Globodera</taxon>
    </lineage>
</organism>
<evidence type="ECO:0000256" key="2">
    <source>
        <dbReference type="ARBA" id="ARBA00022692"/>
    </source>
</evidence>
<keyword evidence="3 6" id="KW-1133">Transmembrane helix</keyword>
<protein>
    <submittedName>
        <fullName evidence="9">Major facilitator superfamily (MFS) profile domain-containing protein</fullName>
    </submittedName>
</protein>
<dbReference type="InterPro" id="IPR011701">
    <property type="entry name" value="MFS"/>
</dbReference>
<feature type="transmembrane region" description="Helical" evidence="6">
    <location>
        <begin position="337"/>
        <end position="362"/>
    </location>
</feature>
<evidence type="ECO:0000313" key="8">
    <source>
        <dbReference type="Proteomes" id="UP000887572"/>
    </source>
</evidence>
<evidence type="ECO:0000313" key="9">
    <source>
        <dbReference type="WBParaSite" id="Gr19_v10_g467.t1"/>
    </source>
</evidence>
<evidence type="ECO:0000256" key="5">
    <source>
        <dbReference type="SAM" id="MobiDB-lite"/>
    </source>
</evidence>
<feature type="region of interest" description="Disordered" evidence="5">
    <location>
        <begin position="1"/>
        <end position="62"/>
    </location>
</feature>
<keyword evidence="2 6" id="KW-0812">Transmembrane</keyword>
<feature type="region of interest" description="Disordered" evidence="5">
    <location>
        <begin position="558"/>
        <end position="614"/>
    </location>
</feature>
<dbReference type="Gene3D" id="1.20.1250.20">
    <property type="entry name" value="MFS general substrate transporter like domains"/>
    <property type="match status" value="2"/>
</dbReference>
<feature type="transmembrane region" description="Helical" evidence="6">
    <location>
        <begin position="505"/>
        <end position="524"/>
    </location>
</feature>
<dbReference type="GO" id="GO:0016020">
    <property type="term" value="C:membrane"/>
    <property type="evidence" value="ECO:0007669"/>
    <property type="project" value="UniProtKB-SubCell"/>
</dbReference>
<feature type="transmembrane region" description="Helical" evidence="6">
    <location>
        <begin position="374"/>
        <end position="391"/>
    </location>
</feature>
<evidence type="ECO:0000256" key="1">
    <source>
        <dbReference type="ARBA" id="ARBA00004141"/>
    </source>
</evidence>
<dbReference type="GO" id="GO:0022857">
    <property type="term" value="F:transmembrane transporter activity"/>
    <property type="evidence" value="ECO:0007669"/>
    <property type="project" value="InterPro"/>
</dbReference>
<sequence length="614" mass="67360">MSLWIAEGPDDRLGVEEEAEEGGEPPQHFSSLNAMVTTSVHPISSAQPQQQQQQQKQQKCPQEKAQKNFRWFLSYRMLTASMLCLCFASVHMMNGNIGMAMVCMVEDGATGNGTTGEGIEPNGRGGVPKVRWSAEDQGWIFAAFNAGLLCMLFTGFLADKFNAKYMIIVSVLLASLANIAIPLTATWNVGFAIGARFLVGLAEALLQPAINSLHNFTPFLSFYTTRWFPSSERSYALGLATGGRQFGTLLIVPTAGALCAQTAFFGGWPSIFYVSALTGLFFVLIYIVVGADKPSKQNCISSAELTFITVANIGEHMGQKRIHRTVPWRRIFTSAPVWAALVSVVCHEFPLMTMIMFLPAYLHDVHHYDSTQNGIFSALPTLALWISKIGSSWLNTWLQQHTAWGITYISKLLNGVGSVGLALFMLGATFLDSTRASLAVVFLCFSMFFTGLHTPGCQAALVAVAPAFSGAITGLTFFFVAISGMINPAMTKLIVTKGSQTEWNIVFYVSTVIALIPVGVFSWWGAADVQSWARGPLASSISSCPTLGTIESVGTAVKQKSADENLKKGVEKEEQKEEKEKKEKKEEKEEEKEVKEEGRERKKPEKEEKRRENE</sequence>
<dbReference type="InterPro" id="IPR020846">
    <property type="entry name" value="MFS_dom"/>
</dbReference>
<dbReference type="PANTHER" id="PTHR11662:SF331">
    <property type="entry name" value="MAJOR FACILITATOR SUPERFAMILY (MFS) PROFILE DOMAIN-CONTAINING PROTEIN"/>
    <property type="match status" value="1"/>
</dbReference>
<keyword evidence="4 6" id="KW-0472">Membrane</keyword>
<feature type="transmembrane region" description="Helical" evidence="6">
    <location>
        <begin position="459"/>
        <end position="485"/>
    </location>
</feature>
<dbReference type="FunFam" id="1.20.1250.20:FF:000532">
    <property type="entry name" value="SLC (SoLute Carrier) homolog"/>
    <property type="match status" value="1"/>
</dbReference>